<reference evidence="4" key="2">
    <citation type="journal article" date="2023" name="IMA Fungus">
        <title>Comparative genomic study of the Penicillium genus elucidates a diverse pangenome and 15 lateral gene transfer events.</title>
        <authorList>
            <person name="Petersen C."/>
            <person name="Sorensen T."/>
            <person name="Nielsen M.R."/>
            <person name="Sondergaard T.E."/>
            <person name="Sorensen J.L."/>
            <person name="Fitzpatrick D.A."/>
            <person name="Frisvad J.C."/>
            <person name="Nielsen K.L."/>
        </authorList>
    </citation>
    <scope>NUCLEOTIDE SEQUENCE</scope>
    <source>
        <strain evidence="4">IBT 3081</strain>
    </source>
</reference>
<dbReference type="EMBL" id="JAPZBT010000002">
    <property type="protein sequence ID" value="KAJ5374658.1"/>
    <property type="molecule type" value="Genomic_DNA"/>
</dbReference>
<keyword evidence="1" id="KW-0677">Repeat</keyword>
<dbReference type="SUPFAM" id="SSF48403">
    <property type="entry name" value="Ankyrin repeat"/>
    <property type="match status" value="1"/>
</dbReference>
<evidence type="ECO:0000313" key="4">
    <source>
        <dbReference type="EMBL" id="KAJ5374658.1"/>
    </source>
</evidence>
<evidence type="ECO:0000256" key="3">
    <source>
        <dbReference type="PROSITE-ProRule" id="PRU00023"/>
    </source>
</evidence>
<dbReference type="InterPro" id="IPR002110">
    <property type="entry name" value="Ankyrin_rpt"/>
</dbReference>
<organism evidence="4 5">
    <name type="scientific">Penicillium concentricum</name>
    <dbReference type="NCBI Taxonomy" id="293559"/>
    <lineage>
        <taxon>Eukaryota</taxon>
        <taxon>Fungi</taxon>
        <taxon>Dikarya</taxon>
        <taxon>Ascomycota</taxon>
        <taxon>Pezizomycotina</taxon>
        <taxon>Eurotiomycetes</taxon>
        <taxon>Eurotiomycetidae</taxon>
        <taxon>Eurotiales</taxon>
        <taxon>Aspergillaceae</taxon>
        <taxon>Penicillium</taxon>
    </lineage>
</organism>
<evidence type="ECO:0000256" key="1">
    <source>
        <dbReference type="ARBA" id="ARBA00022737"/>
    </source>
</evidence>
<keyword evidence="5" id="KW-1185">Reference proteome</keyword>
<dbReference type="RefSeq" id="XP_056580644.1">
    <property type="nucleotide sequence ID" value="XM_056724394.1"/>
</dbReference>
<sequence>MSAYLAPKKGYMSRVGTPPPIPAKTLLSAHQLPELGEQQLQECLDRTVRDGCDIRHFYEVMLGAIRSNKVYLVKELLRYKIPVSPIYILEAVKVKAKDILIAFFDNGWDINTPMSGIDPPILTNALEDLEMTIWLLDRGADPNMRCDIDNTPLSYAVRYADLSTINLLLRRGGDVRIGQLVHNAIYREPDTLKVVEILLDRGASLNSLMYQDHQYSRNMFPFMGETPLHTAVALKRYNVIRFLIHKGASVKIEDYRGQTVMQSADEDTRRMIMQEIRNSSTSHASS</sequence>
<dbReference type="Gene3D" id="1.25.40.20">
    <property type="entry name" value="Ankyrin repeat-containing domain"/>
    <property type="match status" value="2"/>
</dbReference>
<protein>
    <submittedName>
        <fullName evidence="4">Uncharacterized protein</fullName>
    </submittedName>
</protein>
<dbReference type="PANTHER" id="PTHR24171">
    <property type="entry name" value="ANKYRIN REPEAT DOMAIN-CONTAINING PROTEIN 39-RELATED"/>
    <property type="match status" value="1"/>
</dbReference>
<proteinExistence type="predicted"/>
<dbReference type="Pfam" id="PF13637">
    <property type="entry name" value="Ank_4"/>
    <property type="match status" value="1"/>
</dbReference>
<feature type="repeat" description="ANK" evidence="3">
    <location>
        <begin position="223"/>
        <end position="255"/>
    </location>
</feature>
<comment type="caution">
    <text evidence="4">The sequence shown here is derived from an EMBL/GenBank/DDBJ whole genome shotgun (WGS) entry which is preliminary data.</text>
</comment>
<dbReference type="PROSITE" id="PS50088">
    <property type="entry name" value="ANK_REPEAT"/>
    <property type="match status" value="2"/>
</dbReference>
<dbReference type="AlphaFoldDB" id="A0A9W9S9U5"/>
<dbReference type="Pfam" id="PF00023">
    <property type="entry name" value="Ank"/>
    <property type="match status" value="1"/>
</dbReference>
<gene>
    <name evidence="4" type="ORF">N7517_006664</name>
</gene>
<name>A0A9W9S9U5_9EURO</name>
<dbReference type="OrthoDB" id="426293at2759"/>
<dbReference type="SMART" id="SM00248">
    <property type="entry name" value="ANK"/>
    <property type="match status" value="5"/>
</dbReference>
<dbReference type="InterPro" id="IPR036770">
    <property type="entry name" value="Ankyrin_rpt-contain_sf"/>
</dbReference>
<accession>A0A9W9S9U5</accession>
<dbReference type="Proteomes" id="UP001147752">
    <property type="component" value="Unassembled WGS sequence"/>
</dbReference>
<reference evidence="4" key="1">
    <citation type="submission" date="2022-12" db="EMBL/GenBank/DDBJ databases">
        <authorList>
            <person name="Petersen C."/>
        </authorList>
    </citation>
    <scope>NUCLEOTIDE SEQUENCE</scope>
    <source>
        <strain evidence="4">IBT 3081</strain>
    </source>
</reference>
<evidence type="ECO:0000313" key="5">
    <source>
        <dbReference type="Proteomes" id="UP001147752"/>
    </source>
</evidence>
<evidence type="ECO:0000256" key="2">
    <source>
        <dbReference type="ARBA" id="ARBA00023043"/>
    </source>
</evidence>
<dbReference type="GeneID" id="81463577"/>
<keyword evidence="2 3" id="KW-0040">ANK repeat</keyword>
<dbReference type="PROSITE" id="PS50297">
    <property type="entry name" value="ANK_REP_REGION"/>
    <property type="match status" value="2"/>
</dbReference>
<feature type="repeat" description="ANK" evidence="3">
    <location>
        <begin position="148"/>
        <end position="180"/>
    </location>
</feature>